<gene>
    <name evidence="2" type="ORF">KAK06_14940</name>
</gene>
<accession>A0A940YIS5</accession>
<evidence type="ECO:0000256" key="1">
    <source>
        <dbReference type="SAM" id="MobiDB-lite"/>
    </source>
</evidence>
<evidence type="ECO:0000313" key="3">
    <source>
        <dbReference type="Proteomes" id="UP000678374"/>
    </source>
</evidence>
<protein>
    <submittedName>
        <fullName evidence="2">Uncharacterized protein</fullName>
    </submittedName>
</protein>
<evidence type="ECO:0000313" key="2">
    <source>
        <dbReference type="EMBL" id="MBQ0960249.1"/>
    </source>
</evidence>
<dbReference type="Proteomes" id="UP000678374">
    <property type="component" value="Unassembled WGS sequence"/>
</dbReference>
<comment type="caution">
    <text evidence="2">The sequence shown here is derived from an EMBL/GenBank/DDBJ whole genome shotgun (WGS) entry which is preliminary data.</text>
</comment>
<proteinExistence type="predicted"/>
<reference evidence="2" key="1">
    <citation type="submission" date="2021-04" db="EMBL/GenBank/DDBJ databases">
        <title>The genome sequence of Ideonella sp. 4Y11.</title>
        <authorList>
            <person name="Liu Y."/>
        </authorList>
    </citation>
    <scope>NUCLEOTIDE SEQUENCE</scope>
    <source>
        <strain evidence="2">4Y11</strain>
    </source>
</reference>
<name>A0A940YIS5_9BURK</name>
<keyword evidence="3" id="KW-1185">Reference proteome</keyword>
<organism evidence="2 3">
    <name type="scientific">Ideonella aquatica</name>
    <dbReference type="NCBI Taxonomy" id="2824119"/>
    <lineage>
        <taxon>Bacteria</taxon>
        <taxon>Pseudomonadati</taxon>
        <taxon>Pseudomonadota</taxon>
        <taxon>Betaproteobacteria</taxon>
        <taxon>Burkholderiales</taxon>
        <taxon>Sphaerotilaceae</taxon>
        <taxon>Ideonella</taxon>
    </lineage>
</organism>
<dbReference type="RefSeq" id="WP_210802927.1">
    <property type="nucleotide sequence ID" value="NZ_JAGQDE010000013.1"/>
</dbReference>
<feature type="region of interest" description="Disordered" evidence="1">
    <location>
        <begin position="19"/>
        <end position="66"/>
    </location>
</feature>
<dbReference type="EMBL" id="JAGQDE010000013">
    <property type="protein sequence ID" value="MBQ0960249.1"/>
    <property type="molecule type" value="Genomic_DNA"/>
</dbReference>
<dbReference type="AlphaFoldDB" id="A0A940YIS5"/>
<sequence>MNTSTASTLTALQTAVTQARLETLGPRRDPRAAVTAATHRPPTPSPAAQNAEAMGRQLEQEMQSERRALERLQASLKSLPRHDPVLGSLLDVSA</sequence>